<feature type="transmembrane region" description="Helical" evidence="2">
    <location>
        <begin position="651"/>
        <end position="672"/>
    </location>
</feature>
<dbReference type="SMART" id="SM00703">
    <property type="entry name" value="NRF"/>
    <property type="match status" value="1"/>
</dbReference>
<keyword evidence="2" id="KW-0812">Transmembrane</keyword>
<comment type="caution">
    <text evidence="4">The sequence shown here is derived from an EMBL/GenBank/DDBJ whole genome shotgun (WGS) entry which is preliminary data.</text>
</comment>
<feature type="transmembrane region" description="Helical" evidence="2">
    <location>
        <begin position="907"/>
        <end position="930"/>
    </location>
</feature>
<sequence length="1014" mass="113585">MLQGNIRVTKAQALTPAAISSLINNFSDRDLLLFAMDIIINNPSWIKTLKETAIAAFPLLSLDHPPELFTSYVLPWAFSHLPDVISNEELVNALRVFINEVENHRANETWILQSNDTQTVLDHFVGELLQSLDYSTIVRNISATKYANSPELIYTLKDTSLAAVGILDMDEPPYWFTTLVLPWALKQLPIVLNNEDIKDIIKNFIHEVETHSAALQSESYENTTHEDSVLHLLGSLDYISIADGVVQKLFYNNSTVLHLLGSLDYASIADSIIQKFFPYNSTDRPLSEACYTDTMVFFDRLFRGDDWALNMFDAIGKPTTGIRRGVLYFGGTYDECQAVSARVTRNVSGDEHPADADIAFQGKYCRATFVPPRSLIESVAGEHINNTYGLPLTISLGLCLPDTCTGQDIEGLLRLGLLRSLFNLSVERAVCTEERNFLADTDAHIVIGILGGLALLVLVSSALDLCWMRCREPTHDTTLMSYGLHDAPFRTNNAYESFNGEKTNHIGDSPHKDGYKDVTETNAEDSVLENTEVAPKKSKRTHQELSELNISVDSDLTENILNTSVNVEEGNVYKLLRSFSVFTNMAAIFNSESQPGDITCLYGIRVLSMFWIVLGNTYLYTTQSVSDVPVAVDLMDSFDLMKRFTMQAVMSAPYATDTFFVISGCLISYWFLTKDEMRSTKINIKIWLKFYGGKLWKMTPPYMLVMVTFVYLYMYLGDGPMWPDKIAVADSCRQDWWKHLIYINNFVGVEGVSAEKQCMAWSWYIAVTMQFYLISPIILTFMAFSSSMGAVVTAVLAVAGMVASGVKEVEHGGEIITSRLDGGAYWNHVFTKPWCRVAPYCVGLLLGLILLRAGSRRPNKLVVAVGWLVALCLGIFLVYIPYTKYADGLEPWTLAQQAAYEALGRPVWGLCVAWVVYACATGFGGPLNEFLSWSGFIPFSRVTYLVYLLHPVLMVLVVYSRRTLLHLSDFEMAYQFVGHLVVNYAAAVAAALVFDFPFRNLKRVFHGKELDAVF</sequence>
<evidence type="ECO:0000256" key="2">
    <source>
        <dbReference type="SAM" id="Phobius"/>
    </source>
</evidence>
<organism evidence="4 5">
    <name type="scientific">Dreissena polymorpha</name>
    <name type="common">Zebra mussel</name>
    <name type="synonym">Mytilus polymorpha</name>
    <dbReference type="NCBI Taxonomy" id="45954"/>
    <lineage>
        <taxon>Eukaryota</taxon>
        <taxon>Metazoa</taxon>
        <taxon>Spiralia</taxon>
        <taxon>Lophotrochozoa</taxon>
        <taxon>Mollusca</taxon>
        <taxon>Bivalvia</taxon>
        <taxon>Autobranchia</taxon>
        <taxon>Heteroconchia</taxon>
        <taxon>Euheterodonta</taxon>
        <taxon>Imparidentia</taxon>
        <taxon>Neoheterodontei</taxon>
        <taxon>Myida</taxon>
        <taxon>Dreissenoidea</taxon>
        <taxon>Dreissenidae</taxon>
        <taxon>Dreissena</taxon>
    </lineage>
</organism>
<dbReference type="InterPro" id="IPR002656">
    <property type="entry name" value="Acyl_transf_3_dom"/>
</dbReference>
<feature type="domain" description="Nose resistant-to-fluoxetine protein N-terminal" evidence="3">
    <location>
        <begin position="287"/>
        <end position="433"/>
    </location>
</feature>
<keyword evidence="5" id="KW-1185">Reference proteome</keyword>
<keyword evidence="2" id="KW-0472">Membrane</keyword>
<protein>
    <recommendedName>
        <fullName evidence="3">Nose resistant-to-fluoxetine protein N-terminal domain-containing protein</fullName>
    </recommendedName>
</protein>
<dbReference type="AlphaFoldDB" id="A0A9D4JXW9"/>
<feature type="transmembrane region" description="Helical" evidence="2">
    <location>
        <begin position="942"/>
        <end position="960"/>
    </location>
</feature>
<feature type="region of interest" description="Disordered" evidence="1">
    <location>
        <begin position="501"/>
        <end position="522"/>
    </location>
</feature>
<dbReference type="GO" id="GO:0016747">
    <property type="term" value="F:acyltransferase activity, transferring groups other than amino-acyl groups"/>
    <property type="evidence" value="ECO:0007669"/>
    <property type="project" value="InterPro"/>
</dbReference>
<name>A0A9D4JXW9_DREPO</name>
<evidence type="ECO:0000313" key="5">
    <source>
        <dbReference type="Proteomes" id="UP000828390"/>
    </source>
</evidence>
<reference evidence="4" key="1">
    <citation type="journal article" date="2019" name="bioRxiv">
        <title>The Genome of the Zebra Mussel, Dreissena polymorpha: A Resource for Invasive Species Research.</title>
        <authorList>
            <person name="McCartney M.A."/>
            <person name="Auch B."/>
            <person name="Kono T."/>
            <person name="Mallez S."/>
            <person name="Zhang Y."/>
            <person name="Obille A."/>
            <person name="Becker A."/>
            <person name="Abrahante J.E."/>
            <person name="Garbe J."/>
            <person name="Badalamenti J.P."/>
            <person name="Herman A."/>
            <person name="Mangelson H."/>
            <person name="Liachko I."/>
            <person name="Sullivan S."/>
            <person name="Sone E.D."/>
            <person name="Koren S."/>
            <person name="Silverstein K.A.T."/>
            <person name="Beckman K.B."/>
            <person name="Gohl D.M."/>
        </authorList>
    </citation>
    <scope>NUCLEOTIDE SEQUENCE</scope>
    <source>
        <strain evidence="4">Duluth1</strain>
        <tissue evidence="4">Whole animal</tissue>
    </source>
</reference>
<evidence type="ECO:0000259" key="3">
    <source>
        <dbReference type="SMART" id="SM00703"/>
    </source>
</evidence>
<feature type="transmembrane region" description="Helical" evidence="2">
    <location>
        <begin position="600"/>
        <end position="620"/>
    </location>
</feature>
<dbReference type="EMBL" id="JAIWYP010000005">
    <property type="protein sequence ID" value="KAH3827074.1"/>
    <property type="molecule type" value="Genomic_DNA"/>
</dbReference>
<feature type="transmembrane region" description="Helical" evidence="2">
    <location>
        <begin position="695"/>
        <end position="716"/>
    </location>
</feature>
<gene>
    <name evidence="4" type="ORF">DPMN_129003</name>
</gene>
<dbReference type="Proteomes" id="UP000828390">
    <property type="component" value="Unassembled WGS sequence"/>
</dbReference>
<feature type="transmembrane region" description="Helical" evidence="2">
    <location>
        <begin position="445"/>
        <end position="467"/>
    </location>
</feature>
<dbReference type="Pfam" id="PF01757">
    <property type="entry name" value="Acyl_transf_3"/>
    <property type="match status" value="1"/>
</dbReference>
<dbReference type="InterPro" id="IPR006621">
    <property type="entry name" value="Nose-resist-to-fluoxetine_N"/>
</dbReference>
<dbReference type="InterPro" id="IPR052728">
    <property type="entry name" value="O2_lipid_transport_reg"/>
</dbReference>
<keyword evidence="2" id="KW-1133">Transmembrane helix</keyword>
<evidence type="ECO:0000313" key="4">
    <source>
        <dbReference type="EMBL" id="KAH3827074.1"/>
    </source>
</evidence>
<dbReference type="Pfam" id="PF20146">
    <property type="entry name" value="NRF"/>
    <property type="match status" value="1"/>
</dbReference>
<feature type="transmembrane region" description="Helical" evidence="2">
    <location>
        <begin position="861"/>
        <end position="882"/>
    </location>
</feature>
<dbReference type="PANTHER" id="PTHR11161">
    <property type="entry name" value="O-ACYLTRANSFERASE"/>
    <property type="match status" value="1"/>
</dbReference>
<accession>A0A9D4JXW9</accession>
<feature type="compositionally biased region" description="Basic and acidic residues" evidence="1">
    <location>
        <begin position="502"/>
        <end position="519"/>
    </location>
</feature>
<evidence type="ECO:0000256" key="1">
    <source>
        <dbReference type="SAM" id="MobiDB-lite"/>
    </source>
</evidence>
<dbReference type="PANTHER" id="PTHR11161:SF12">
    <property type="entry name" value="ACYLTRANSFERASE 3 DOMAIN-CONTAINING PROTEIN-RELATED"/>
    <property type="match status" value="1"/>
</dbReference>
<reference evidence="4" key="2">
    <citation type="submission" date="2020-11" db="EMBL/GenBank/DDBJ databases">
        <authorList>
            <person name="McCartney M.A."/>
            <person name="Auch B."/>
            <person name="Kono T."/>
            <person name="Mallez S."/>
            <person name="Becker A."/>
            <person name="Gohl D.M."/>
            <person name="Silverstein K.A.T."/>
            <person name="Koren S."/>
            <person name="Bechman K.B."/>
            <person name="Herman A."/>
            <person name="Abrahante J.E."/>
            <person name="Garbe J."/>
        </authorList>
    </citation>
    <scope>NUCLEOTIDE SEQUENCE</scope>
    <source>
        <strain evidence="4">Duluth1</strain>
        <tissue evidence="4">Whole animal</tissue>
    </source>
</reference>
<feature type="transmembrane region" description="Helical" evidence="2">
    <location>
        <begin position="788"/>
        <end position="806"/>
    </location>
</feature>
<proteinExistence type="predicted"/>
<feature type="transmembrane region" description="Helical" evidence="2">
    <location>
        <begin position="972"/>
        <end position="994"/>
    </location>
</feature>